<name>A0A5N5QT61_9AGAM</name>
<gene>
    <name evidence="2" type="ORF">CTheo_1644</name>
</gene>
<dbReference type="EMBL" id="SSOP01000015">
    <property type="protein sequence ID" value="KAB5594829.1"/>
    <property type="molecule type" value="Genomic_DNA"/>
</dbReference>
<dbReference type="Proteomes" id="UP000383932">
    <property type="component" value="Unassembled WGS sequence"/>
</dbReference>
<comment type="caution">
    <text evidence="2">The sequence shown here is derived from an EMBL/GenBank/DDBJ whole genome shotgun (WGS) entry which is preliminary data.</text>
</comment>
<keyword evidence="3" id="KW-1185">Reference proteome</keyword>
<protein>
    <submittedName>
        <fullName evidence="2">Uncharacterized protein</fullName>
    </submittedName>
</protein>
<accession>A0A5N5QT61</accession>
<organism evidence="2 3">
    <name type="scientific">Ceratobasidium theobromae</name>
    <dbReference type="NCBI Taxonomy" id="1582974"/>
    <lineage>
        <taxon>Eukaryota</taxon>
        <taxon>Fungi</taxon>
        <taxon>Dikarya</taxon>
        <taxon>Basidiomycota</taxon>
        <taxon>Agaricomycotina</taxon>
        <taxon>Agaricomycetes</taxon>
        <taxon>Cantharellales</taxon>
        <taxon>Ceratobasidiaceae</taxon>
        <taxon>Ceratobasidium</taxon>
    </lineage>
</organism>
<reference evidence="2 3" key="1">
    <citation type="journal article" date="2019" name="Fungal Biol. Biotechnol.">
        <title>Draft genome sequence of fastidious pathogen Ceratobasidium theobromae, which causes vascular-streak dieback in Theobroma cacao.</title>
        <authorList>
            <person name="Ali S.S."/>
            <person name="Asman A."/>
            <person name="Shao J."/>
            <person name="Firmansyah A.P."/>
            <person name="Susilo A.W."/>
            <person name="Rosmana A."/>
            <person name="McMahon P."/>
            <person name="Junaid M."/>
            <person name="Guest D."/>
            <person name="Kheng T.Y."/>
            <person name="Meinhardt L.W."/>
            <person name="Bailey B.A."/>
        </authorList>
    </citation>
    <scope>NUCLEOTIDE SEQUENCE [LARGE SCALE GENOMIC DNA]</scope>
    <source>
        <strain evidence="2 3">CT2</strain>
    </source>
</reference>
<evidence type="ECO:0000313" key="2">
    <source>
        <dbReference type="EMBL" id="KAB5594829.1"/>
    </source>
</evidence>
<evidence type="ECO:0000313" key="3">
    <source>
        <dbReference type="Proteomes" id="UP000383932"/>
    </source>
</evidence>
<dbReference type="AlphaFoldDB" id="A0A5N5QT61"/>
<sequence>MDAFADLALVDSDDEQVTSREARIARAFQDSKKSYPTEVVLTPPGWFQLATIHTHDPTKLDARSIEWSVQRLFLQRSYDAALKLAIQVLVASGIHLDPLLVLVDTNVPALPKNEAREREMLDVAIRCALKLDNPKTAAKLAESTRERWTNCPGLGYTAGEAFVLASRPLDAISPLLHAVRARTPSYPILNLLAQSLRGAATESPSRAVPLGQLANIIEQYAARTRAAFDKGLFHPTGASPAHDSKHLPKSKSHIPPEATVRLWATEAGLAEVDVGIMVALCCTGDDAVDTGERPVRSL</sequence>
<evidence type="ECO:0000256" key="1">
    <source>
        <dbReference type="SAM" id="MobiDB-lite"/>
    </source>
</evidence>
<dbReference type="OrthoDB" id="2124108at2759"/>
<proteinExistence type="predicted"/>
<feature type="region of interest" description="Disordered" evidence="1">
    <location>
        <begin position="232"/>
        <end position="252"/>
    </location>
</feature>